<dbReference type="Pfam" id="PF08379">
    <property type="entry name" value="Bact_transglu_N"/>
    <property type="match status" value="1"/>
</dbReference>
<accession>A0A6C0GT36</accession>
<dbReference type="PANTHER" id="PTHR33490:SF1">
    <property type="entry name" value="SLL1233 PROTEIN"/>
    <property type="match status" value="1"/>
</dbReference>
<protein>
    <submittedName>
        <fullName evidence="2">Transglutaminase family protein</fullName>
    </submittedName>
</protein>
<dbReference type="InterPro" id="IPR038765">
    <property type="entry name" value="Papain-like_cys_pep_sf"/>
</dbReference>
<dbReference type="KEGG" id="rhoz:GXP67_34070"/>
<organism evidence="2 3">
    <name type="scientific">Rhodocytophaga rosea</name>
    <dbReference type="NCBI Taxonomy" id="2704465"/>
    <lineage>
        <taxon>Bacteria</taxon>
        <taxon>Pseudomonadati</taxon>
        <taxon>Bacteroidota</taxon>
        <taxon>Cytophagia</taxon>
        <taxon>Cytophagales</taxon>
        <taxon>Rhodocytophagaceae</taxon>
        <taxon>Rhodocytophaga</taxon>
    </lineage>
</organism>
<sequence length="291" mass="32867">MHMHVAIHHHTRYQYDRPVLHSTHFLRLKPAAHSRTPIEAYSLTIKPEKYQIHWQQDPFGNFIARIDFEEFMQELSIDVDIVADISQINPFDFFLDDYAQYFPFDYEPQLKKDLAPYLEITEQSPALLQWLDAIDRSGRGIIDFLVMLNEKIFKDIRYTVRMEPGVQTSEETLQYAIGSCRDSAWLLVQVLRHLGLAARFVSGYLVQLASGSSSGSVSSSLSEDFTALHAWAEVYIPGAGWIGLDATSGLMAGEGHIPLACTPSPESAAPITGTAEKSETILTYRNTVERL</sequence>
<name>A0A6C0GT36_9BACT</name>
<dbReference type="AlphaFoldDB" id="A0A6C0GT36"/>
<dbReference type="EMBL" id="CP048222">
    <property type="protein sequence ID" value="QHT71328.1"/>
    <property type="molecule type" value="Genomic_DNA"/>
</dbReference>
<evidence type="ECO:0000313" key="3">
    <source>
        <dbReference type="Proteomes" id="UP000480178"/>
    </source>
</evidence>
<dbReference type="Gene3D" id="3.10.620.30">
    <property type="match status" value="1"/>
</dbReference>
<dbReference type="InterPro" id="IPR013589">
    <property type="entry name" value="Bac_transglu_N"/>
</dbReference>
<dbReference type="PANTHER" id="PTHR33490">
    <property type="entry name" value="BLR5614 PROTEIN-RELATED"/>
    <property type="match status" value="1"/>
</dbReference>
<reference evidence="2 3" key="1">
    <citation type="submission" date="2020-01" db="EMBL/GenBank/DDBJ databases">
        <authorList>
            <person name="Kim M.K."/>
        </authorList>
    </citation>
    <scope>NUCLEOTIDE SEQUENCE [LARGE SCALE GENOMIC DNA]</scope>
    <source>
        <strain evidence="2 3">172606-1</strain>
    </source>
</reference>
<gene>
    <name evidence="2" type="ORF">GXP67_34070</name>
</gene>
<evidence type="ECO:0000313" key="2">
    <source>
        <dbReference type="EMBL" id="QHT71328.1"/>
    </source>
</evidence>
<dbReference type="SUPFAM" id="SSF54001">
    <property type="entry name" value="Cysteine proteinases"/>
    <property type="match status" value="1"/>
</dbReference>
<dbReference type="Pfam" id="PF01841">
    <property type="entry name" value="Transglut_core"/>
    <property type="match status" value="1"/>
</dbReference>
<keyword evidence="3" id="KW-1185">Reference proteome</keyword>
<evidence type="ECO:0000259" key="1">
    <source>
        <dbReference type="SMART" id="SM00460"/>
    </source>
</evidence>
<feature type="domain" description="Transglutaminase-like" evidence="1">
    <location>
        <begin position="172"/>
        <end position="248"/>
    </location>
</feature>
<dbReference type="Proteomes" id="UP000480178">
    <property type="component" value="Chromosome"/>
</dbReference>
<dbReference type="InterPro" id="IPR002931">
    <property type="entry name" value="Transglutaminase-like"/>
</dbReference>
<dbReference type="SMART" id="SM00460">
    <property type="entry name" value="TGc"/>
    <property type="match status" value="1"/>
</dbReference>
<proteinExistence type="predicted"/>